<evidence type="ECO:0000259" key="2">
    <source>
        <dbReference type="Pfam" id="PF22936"/>
    </source>
</evidence>
<sequence>MSLNAVGIRVGKPQSVIDISDELLAEIITNKLSGGYDNLKRIIYETRPLETIKVVSKIDDYIKDSHTAAIESNTNHTNKSELAYKAQNSPYCSNGKHNPLTKHSIEECIQLKNKNKHKQKDKRQHYKKKKANLANKNQEPIFEESYSSTEKNPVVRYSKAFVKKCSPQSLKPYLDTAASSHMVGDKGAFLTYTRKDMSVETTNGLQTPSLGQGYVQFISNDRKATLHCLHVLDLAETLISMGKLWKSAFTILKTKDHLFSIERGNNTLIKGKVSNNLFILDMEL</sequence>
<gene>
    <name evidence="3" type="ORF">O181_047502</name>
</gene>
<dbReference type="EMBL" id="AVOT02019909">
    <property type="protein sequence ID" value="MBW0507787.1"/>
    <property type="molecule type" value="Genomic_DNA"/>
</dbReference>
<feature type="domain" description="Retrovirus-related Pol polyprotein from transposon TNT 1-94-like beta-barrel" evidence="2">
    <location>
        <begin position="173"/>
        <end position="246"/>
    </location>
</feature>
<evidence type="ECO:0000313" key="3">
    <source>
        <dbReference type="EMBL" id="MBW0507787.1"/>
    </source>
</evidence>
<dbReference type="Proteomes" id="UP000765509">
    <property type="component" value="Unassembled WGS sequence"/>
</dbReference>
<reference evidence="3" key="1">
    <citation type="submission" date="2021-03" db="EMBL/GenBank/DDBJ databases">
        <title>Draft genome sequence of rust myrtle Austropuccinia psidii MF-1, a brazilian biotype.</title>
        <authorList>
            <person name="Quecine M.C."/>
            <person name="Pachon D.M.R."/>
            <person name="Bonatelli M.L."/>
            <person name="Correr F.H."/>
            <person name="Franceschini L.M."/>
            <person name="Leite T.F."/>
            <person name="Margarido G.R.A."/>
            <person name="Almeida C.A."/>
            <person name="Ferrarezi J.A."/>
            <person name="Labate C.A."/>
        </authorList>
    </citation>
    <scope>NUCLEOTIDE SEQUENCE</scope>
    <source>
        <strain evidence="3">MF-1</strain>
    </source>
</reference>
<dbReference type="AlphaFoldDB" id="A0A9Q3DTA5"/>
<feature type="region of interest" description="Disordered" evidence="1">
    <location>
        <begin position="114"/>
        <end position="134"/>
    </location>
</feature>
<protein>
    <recommendedName>
        <fullName evidence="2">Retrovirus-related Pol polyprotein from transposon TNT 1-94-like beta-barrel domain-containing protein</fullName>
    </recommendedName>
</protein>
<name>A0A9Q3DTA5_9BASI</name>
<accession>A0A9Q3DTA5</accession>
<dbReference type="Pfam" id="PF22936">
    <property type="entry name" value="Pol_BBD"/>
    <property type="match status" value="1"/>
</dbReference>
<proteinExistence type="predicted"/>
<evidence type="ECO:0000313" key="4">
    <source>
        <dbReference type="Proteomes" id="UP000765509"/>
    </source>
</evidence>
<evidence type="ECO:0000256" key="1">
    <source>
        <dbReference type="SAM" id="MobiDB-lite"/>
    </source>
</evidence>
<organism evidence="3 4">
    <name type="scientific">Austropuccinia psidii MF-1</name>
    <dbReference type="NCBI Taxonomy" id="1389203"/>
    <lineage>
        <taxon>Eukaryota</taxon>
        <taxon>Fungi</taxon>
        <taxon>Dikarya</taxon>
        <taxon>Basidiomycota</taxon>
        <taxon>Pucciniomycotina</taxon>
        <taxon>Pucciniomycetes</taxon>
        <taxon>Pucciniales</taxon>
        <taxon>Sphaerophragmiaceae</taxon>
        <taxon>Austropuccinia</taxon>
    </lineage>
</organism>
<feature type="compositionally biased region" description="Basic residues" evidence="1">
    <location>
        <begin position="114"/>
        <end position="131"/>
    </location>
</feature>
<dbReference type="InterPro" id="IPR054722">
    <property type="entry name" value="PolX-like_BBD"/>
</dbReference>
<comment type="caution">
    <text evidence="3">The sequence shown here is derived from an EMBL/GenBank/DDBJ whole genome shotgun (WGS) entry which is preliminary data.</text>
</comment>
<keyword evidence="4" id="KW-1185">Reference proteome</keyword>